<reference evidence="2 3" key="1">
    <citation type="submission" date="2020-01" db="EMBL/GenBank/DDBJ databases">
        <title>Leptobacterium flavescens.</title>
        <authorList>
            <person name="Wang G."/>
        </authorList>
    </citation>
    <scope>NUCLEOTIDE SEQUENCE [LARGE SCALE GENOMIC DNA]</scope>
    <source>
        <strain evidence="2 3">KCTC 22160</strain>
    </source>
</reference>
<sequence length="237" mass="27563">MKNRIAKYILYALGEVVLVVIGILLALQINNWNEARKSRKVLKSILRTVSYDLATDTIVASDVIKYYEESIKNSNRIIEGEITKDNYKECPACPSLVTLYRPMFIQKKGFELLKTFSNDHTSEKDSLITDITQFYTIYIQIIEKSNERMEKDVLSNLESFKKYPWFVNWTKGTFNEDMVTYFTESNDYKTKVAAHNVLASNNHLRSVQGYKLNAEEILKQIEARIGKEEQSTDRDKK</sequence>
<evidence type="ECO:0000313" key="2">
    <source>
        <dbReference type="EMBL" id="NER15483.1"/>
    </source>
</evidence>
<gene>
    <name evidence="2" type="ORF">GWK08_18660</name>
</gene>
<keyword evidence="1" id="KW-1133">Transmembrane helix</keyword>
<accession>A0A6P0UXR4</accession>
<dbReference type="AlphaFoldDB" id="A0A6P0UXR4"/>
<dbReference type="Proteomes" id="UP000468581">
    <property type="component" value="Unassembled WGS sequence"/>
</dbReference>
<protein>
    <submittedName>
        <fullName evidence="2">Uncharacterized protein</fullName>
    </submittedName>
</protein>
<feature type="transmembrane region" description="Helical" evidence="1">
    <location>
        <begin position="9"/>
        <end position="29"/>
    </location>
</feature>
<dbReference type="RefSeq" id="WP_163608756.1">
    <property type="nucleotide sequence ID" value="NZ_JAABOO010000004.1"/>
</dbReference>
<evidence type="ECO:0000256" key="1">
    <source>
        <dbReference type="SAM" id="Phobius"/>
    </source>
</evidence>
<comment type="caution">
    <text evidence="2">The sequence shown here is derived from an EMBL/GenBank/DDBJ whole genome shotgun (WGS) entry which is preliminary data.</text>
</comment>
<proteinExistence type="predicted"/>
<keyword evidence="3" id="KW-1185">Reference proteome</keyword>
<dbReference type="EMBL" id="JAABOO010000004">
    <property type="protein sequence ID" value="NER15483.1"/>
    <property type="molecule type" value="Genomic_DNA"/>
</dbReference>
<keyword evidence="1" id="KW-0812">Transmembrane</keyword>
<organism evidence="2 3">
    <name type="scientific">Leptobacterium flavescens</name>
    <dbReference type="NCBI Taxonomy" id="472055"/>
    <lineage>
        <taxon>Bacteria</taxon>
        <taxon>Pseudomonadati</taxon>
        <taxon>Bacteroidota</taxon>
        <taxon>Flavobacteriia</taxon>
        <taxon>Flavobacteriales</taxon>
        <taxon>Flavobacteriaceae</taxon>
        <taxon>Leptobacterium</taxon>
    </lineage>
</organism>
<evidence type="ECO:0000313" key="3">
    <source>
        <dbReference type="Proteomes" id="UP000468581"/>
    </source>
</evidence>
<keyword evidence="1" id="KW-0472">Membrane</keyword>
<dbReference type="Pfam" id="PF19578">
    <property type="entry name" value="DUF6090"/>
    <property type="match status" value="1"/>
</dbReference>
<dbReference type="InterPro" id="IPR045749">
    <property type="entry name" value="DUF6090"/>
</dbReference>
<name>A0A6P0UXR4_9FLAO</name>